<dbReference type="Proteomes" id="UP000054823">
    <property type="component" value="Unassembled WGS sequence"/>
</dbReference>
<protein>
    <submittedName>
        <fullName evidence="1">Uncharacterized protein</fullName>
    </submittedName>
</protein>
<gene>
    <name evidence="1" type="ORF">SHM7688_02027</name>
</gene>
<organism evidence="1 2">
    <name type="scientific">Shimia marina</name>
    <dbReference type="NCBI Taxonomy" id="321267"/>
    <lineage>
        <taxon>Bacteria</taxon>
        <taxon>Pseudomonadati</taxon>
        <taxon>Pseudomonadota</taxon>
        <taxon>Alphaproteobacteria</taxon>
        <taxon>Rhodobacterales</taxon>
        <taxon>Roseobacteraceae</taxon>
    </lineage>
</organism>
<evidence type="ECO:0000313" key="1">
    <source>
        <dbReference type="EMBL" id="CUH52580.1"/>
    </source>
</evidence>
<name>A0A0N7LS43_9RHOB</name>
<reference evidence="1 2" key="1">
    <citation type="submission" date="2015-09" db="EMBL/GenBank/DDBJ databases">
        <authorList>
            <consortium name="Swine Surveillance"/>
        </authorList>
    </citation>
    <scope>NUCLEOTIDE SEQUENCE [LARGE SCALE GENOMIC DNA]</scope>
    <source>
        <strain evidence="1 2">CECT 7688</strain>
    </source>
</reference>
<dbReference type="STRING" id="321267.SHM7688_02027"/>
<sequence length="30" mass="3496">MHVRRKFCTVHSSVTKSLFFLNVFNNLKAA</sequence>
<proteinExistence type="predicted"/>
<evidence type="ECO:0000313" key="2">
    <source>
        <dbReference type="Proteomes" id="UP000054823"/>
    </source>
</evidence>
<dbReference type="EMBL" id="CYPW01000018">
    <property type="protein sequence ID" value="CUH52580.1"/>
    <property type="molecule type" value="Genomic_DNA"/>
</dbReference>
<accession>A0A0N7LS43</accession>
<dbReference type="AlphaFoldDB" id="A0A0N7LS43"/>
<keyword evidence="2" id="KW-1185">Reference proteome</keyword>